<dbReference type="OrthoDB" id="8667299at2"/>
<keyword evidence="1" id="KW-0732">Signal</keyword>
<sequence length="120" mass="12853">MSKYRFRTVRAALAITSLTMLMAACGKDEGKTAGTSGADDSLPKECVEAEAAQRACTEAMASGYDRLGQSAAAKTLREAIPQEMDKVRAQWRAIPDKENLARACAATRDGIRAQPQCNKG</sequence>
<dbReference type="EMBL" id="CP044065">
    <property type="protein sequence ID" value="QET02973.1"/>
    <property type="molecule type" value="Genomic_DNA"/>
</dbReference>
<evidence type="ECO:0000313" key="2">
    <source>
        <dbReference type="EMBL" id="QET02973.1"/>
    </source>
</evidence>
<accession>A0A5P2H640</accession>
<dbReference type="Proteomes" id="UP000322822">
    <property type="component" value="Chromosome 1"/>
</dbReference>
<gene>
    <name evidence="2" type="ORF">FOB72_13535</name>
</gene>
<feature type="signal peptide" evidence="1">
    <location>
        <begin position="1"/>
        <end position="23"/>
    </location>
</feature>
<proteinExistence type="predicted"/>
<evidence type="ECO:0000313" key="3">
    <source>
        <dbReference type="Proteomes" id="UP000322822"/>
    </source>
</evidence>
<evidence type="ECO:0008006" key="4">
    <source>
        <dbReference type="Google" id="ProtNLM"/>
    </source>
</evidence>
<organism evidence="2 3">
    <name type="scientific">Cupriavidus pauculus</name>
    <dbReference type="NCBI Taxonomy" id="82633"/>
    <lineage>
        <taxon>Bacteria</taxon>
        <taxon>Pseudomonadati</taxon>
        <taxon>Pseudomonadota</taxon>
        <taxon>Betaproteobacteria</taxon>
        <taxon>Burkholderiales</taxon>
        <taxon>Burkholderiaceae</taxon>
        <taxon>Cupriavidus</taxon>
    </lineage>
</organism>
<dbReference type="AlphaFoldDB" id="A0A5P2H640"/>
<evidence type="ECO:0000256" key="1">
    <source>
        <dbReference type="SAM" id="SignalP"/>
    </source>
</evidence>
<reference evidence="2 3" key="1">
    <citation type="submission" date="2019-09" db="EMBL/GenBank/DDBJ databases">
        <title>FDA dAtabase for Regulatory Grade micrObial Sequences (FDA-ARGOS): Supporting development and validation of Infectious Disease Dx tests.</title>
        <authorList>
            <person name="Sciortino C."/>
            <person name="Tallon L."/>
            <person name="Sadzewicz L."/>
            <person name="Vavikolanu K."/>
            <person name="Mehta A."/>
            <person name="Aluvathingal J."/>
            <person name="Nadendla S."/>
            <person name="Nandy P."/>
            <person name="Geyer C."/>
            <person name="Yan Y."/>
            <person name="Sichtig H."/>
        </authorList>
    </citation>
    <scope>NUCLEOTIDE SEQUENCE [LARGE SCALE GENOMIC DNA]</scope>
    <source>
        <strain evidence="2 3">FDAARGOS_664</strain>
    </source>
</reference>
<protein>
    <recommendedName>
        <fullName evidence="4">Secreted protein</fullName>
    </recommendedName>
</protein>
<name>A0A5P2H640_9BURK</name>
<dbReference type="PROSITE" id="PS51257">
    <property type="entry name" value="PROKAR_LIPOPROTEIN"/>
    <property type="match status" value="1"/>
</dbReference>
<feature type="chain" id="PRO_5024898307" description="Secreted protein" evidence="1">
    <location>
        <begin position="24"/>
        <end position="120"/>
    </location>
</feature>
<dbReference type="RefSeq" id="WP_150372989.1">
    <property type="nucleotide sequence ID" value="NZ_CP044065.1"/>
</dbReference>